<protein>
    <recommendedName>
        <fullName evidence="4">Lipoprotein</fullName>
    </recommendedName>
</protein>
<proteinExistence type="predicted"/>
<dbReference type="OrthoDB" id="7679074at2"/>
<accession>A0A1C3UWH1</accession>
<evidence type="ECO:0008006" key="4">
    <source>
        <dbReference type="Google" id="ProtNLM"/>
    </source>
</evidence>
<name>A0A1C3UWH1_9HYPH</name>
<dbReference type="PROSITE" id="PS51257">
    <property type="entry name" value="PROKAR_LIPOPROTEIN"/>
    <property type="match status" value="1"/>
</dbReference>
<dbReference type="EMBL" id="FMAG01000002">
    <property type="protein sequence ID" value="SCB19778.1"/>
    <property type="molecule type" value="Genomic_DNA"/>
</dbReference>
<dbReference type="RefSeq" id="WP_092709612.1">
    <property type="nucleotide sequence ID" value="NZ_FMAG01000002.1"/>
</dbReference>
<evidence type="ECO:0000256" key="1">
    <source>
        <dbReference type="SAM" id="SignalP"/>
    </source>
</evidence>
<dbReference type="AlphaFoldDB" id="A0A1C3UWH1"/>
<feature type="chain" id="PRO_5008683607" description="Lipoprotein" evidence="1">
    <location>
        <begin position="21"/>
        <end position="144"/>
    </location>
</feature>
<keyword evidence="1" id="KW-0732">Signal</keyword>
<dbReference type="Gene3D" id="2.60.40.3440">
    <property type="match status" value="1"/>
</dbReference>
<keyword evidence="3" id="KW-1185">Reference proteome</keyword>
<evidence type="ECO:0000313" key="2">
    <source>
        <dbReference type="EMBL" id="SCB19778.1"/>
    </source>
</evidence>
<evidence type="ECO:0000313" key="3">
    <source>
        <dbReference type="Proteomes" id="UP000199101"/>
    </source>
</evidence>
<organism evidence="2 3">
    <name type="scientific">Rhizobium multihospitium</name>
    <dbReference type="NCBI Taxonomy" id="410764"/>
    <lineage>
        <taxon>Bacteria</taxon>
        <taxon>Pseudomonadati</taxon>
        <taxon>Pseudomonadota</taxon>
        <taxon>Alphaproteobacteria</taxon>
        <taxon>Hyphomicrobiales</taxon>
        <taxon>Rhizobiaceae</taxon>
        <taxon>Rhizobium/Agrobacterium group</taxon>
        <taxon>Rhizobium</taxon>
    </lineage>
</organism>
<feature type="signal peptide" evidence="1">
    <location>
        <begin position="1"/>
        <end position="20"/>
    </location>
</feature>
<dbReference type="Proteomes" id="UP000199101">
    <property type="component" value="Unassembled WGS sequence"/>
</dbReference>
<reference evidence="3" key="1">
    <citation type="submission" date="2016-08" db="EMBL/GenBank/DDBJ databases">
        <authorList>
            <person name="Varghese N."/>
            <person name="Submissions Spin"/>
        </authorList>
    </citation>
    <scope>NUCLEOTIDE SEQUENCE [LARGE SCALE GENOMIC DNA]</scope>
    <source>
        <strain evidence="3">HAMBI 2975</strain>
    </source>
</reference>
<gene>
    <name evidence="2" type="ORF">GA0061103_2752</name>
</gene>
<sequence length="144" mass="14982">MKTVSLISLGLILSAGMALSGCVGTPIGGAKQSQFSRQIAPGKKTKITSASLVKQDCTFAGFPYTGVVKAPAHGKIDIEHGPVTAKFPKDSNAYLCSGKSVQGNIIYYTPNPGFSGTDQFTLRLTGLNTDGTVQDGTFTVHVGK</sequence>